<keyword evidence="4" id="KW-1185">Reference proteome</keyword>
<dbReference type="AlphaFoldDB" id="A0A8T4IZL4"/>
<proteinExistence type="predicted"/>
<reference evidence="3" key="1">
    <citation type="submission" date="2021-04" db="EMBL/GenBank/DDBJ databases">
        <title>Sequencing of actinobacteria type strains.</title>
        <authorList>
            <person name="Nguyen G.-S."/>
            <person name="Wentzel A."/>
        </authorList>
    </citation>
    <scope>NUCLEOTIDE SEQUENCE</scope>
    <source>
        <strain evidence="3">DSM 42095</strain>
    </source>
</reference>
<protein>
    <submittedName>
        <fullName evidence="3">DUF2690 domain-containing protein</fullName>
    </submittedName>
</protein>
<dbReference type="Proteomes" id="UP000675554">
    <property type="component" value="Unassembled WGS sequence"/>
</dbReference>
<keyword evidence="2" id="KW-1133">Transmembrane helix</keyword>
<evidence type="ECO:0000313" key="4">
    <source>
        <dbReference type="Proteomes" id="UP000675554"/>
    </source>
</evidence>
<comment type="caution">
    <text evidence="3">The sequence shown here is derived from an EMBL/GenBank/DDBJ whole genome shotgun (WGS) entry which is preliminary data.</text>
</comment>
<gene>
    <name evidence="3" type="ORF">KDA82_33885</name>
</gene>
<dbReference type="EMBL" id="JAGSMN010001106">
    <property type="protein sequence ID" value="MBR7677891.1"/>
    <property type="molecule type" value="Genomic_DNA"/>
</dbReference>
<evidence type="ECO:0000313" key="3">
    <source>
        <dbReference type="EMBL" id="MBR7677891.1"/>
    </source>
</evidence>
<dbReference type="Pfam" id="PF10901">
    <property type="entry name" value="DUF2690"/>
    <property type="match status" value="1"/>
</dbReference>
<keyword evidence="2" id="KW-0812">Transmembrane</keyword>
<keyword evidence="2" id="KW-0472">Membrane</keyword>
<accession>A0A8T4IZL4</accession>
<evidence type="ECO:0000256" key="2">
    <source>
        <dbReference type="SAM" id="Phobius"/>
    </source>
</evidence>
<feature type="non-terminal residue" evidence="3">
    <location>
        <position position="1"/>
    </location>
</feature>
<organism evidence="3 4">
    <name type="scientific">Streptomyces daliensis</name>
    <dbReference type="NCBI Taxonomy" id="299421"/>
    <lineage>
        <taxon>Bacteria</taxon>
        <taxon>Bacillati</taxon>
        <taxon>Actinomycetota</taxon>
        <taxon>Actinomycetes</taxon>
        <taxon>Kitasatosporales</taxon>
        <taxon>Streptomycetaceae</taxon>
        <taxon>Streptomyces</taxon>
    </lineage>
</organism>
<sequence>PSATPSAPGPQRVDPASWGANRGTARRTGAPNVSHDTRQGMSPDAAGSGGSGRRRVTMFLAGVVGALVVIAAAVLLFDLTGKDETVAKPSPSASKKDTKLPAGVKCQGADCTGKDPENMGCGGQHAKTTSSAWVGQSYVEVRYSKVCEASWARVTGAAQGDVVKVEAGKGSQSDEVGATSDAYTEMVAAKSGDAARACATLATGGNGCTQPGTTAPSRGAQ</sequence>
<feature type="region of interest" description="Disordered" evidence="1">
    <location>
        <begin position="1"/>
        <end position="52"/>
    </location>
</feature>
<dbReference type="InterPro" id="IPR021224">
    <property type="entry name" value="DUF2690"/>
</dbReference>
<feature type="transmembrane region" description="Helical" evidence="2">
    <location>
        <begin position="56"/>
        <end position="77"/>
    </location>
</feature>
<name>A0A8T4IZL4_9ACTN</name>
<evidence type="ECO:0000256" key="1">
    <source>
        <dbReference type="SAM" id="MobiDB-lite"/>
    </source>
</evidence>